<name>A0A212LMR4_9HYPH</name>
<comment type="similarity">
    <text evidence="1">Belongs to the SorC transcriptional regulatory family.</text>
</comment>
<dbReference type="Gene3D" id="1.10.10.10">
    <property type="entry name" value="Winged helix-like DNA-binding domain superfamily/Winged helix DNA-binding domain"/>
    <property type="match status" value="1"/>
</dbReference>
<keyword evidence="4" id="KW-0804">Transcription</keyword>
<dbReference type="AlphaFoldDB" id="A0A212LMR4"/>
<dbReference type="InterPro" id="IPR037171">
    <property type="entry name" value="NagB/RpiA_transferase-like"/>
</dbReference>
<dbReference type="Pfam" id="PF04198">
    <property type="entry name" value="Sugar-bind"/>
    <property type="match status" value="1"/>
</dbReference>
<proteinExistence type="inferred from homology"/>
<accession>A0A212LMR4</accession>
<dbReference type="EMBL" id="FMJD01000013">
    <property type="protein sequence ID" value="SCM78800.1"/>
    <property type="molecule type" value="Genomic_DNA"/>
</dbReference>
<evidence type="ECO:0000259" key="5">
    <source>
        <dbReference type="Pfam" id="PF04198"/>
    </source>
</evidence>
<reference evidence="6" key="1">
    <citation type="submission" date="2016-08" db="EMBL/GenBank/DDBJ databases">
        <authorList>
            <person name="Seilhamer J.J."/>
        </authorList>
    </citation>
    <scope>NUCLEOTIDE SEQUENCE</scope>
    <source>
        <strain evidence="6">86</strain>
    </source>
</reference>
<dbReference type="Gene3D" id="3.40.50.1360">
    <property type="match status" value="1"/>
</dbReference>
<gene>
    <name evidence="6" type="ORF">KL86PLE_90085</name>
</gene>
<dbReference type="InterPro" id="IPR036388">
    <property type="entry name" value="WH-like_DNA-bd_sf"/>
</dbReference>
<evidence type="ECO:0000256" key="2">
    <source>
        <dbReference type="ARBA" id="ARBA00023015"/>
    </source>
</evidence>
<keyword evidence="3" id="KW-0238">DNA-binding</keyword>
<dbReference type="InterPro" id="IPR051054">
    <property type="entry name" value="SorC_transcr_regulators"/>
</dbReference>
<dbReference type="RefSeq" id="WP_288198254.1">
    <property type="nucleotide sequence ID" value="NZ_LT608334.1"/>
</dbReference>
<dbReference type="SUPFAM" id="SSF100950">
    <property type="entry name" value="NagB/RpiA/CoA transferase-like"/>
    <property type="match status" value="1"/>
</dbReference>
<dbReference type="PANTHER" id="PTHR34294:SF1">
    <property type="entry name" value="TRANSCRIPTIONAL REGULATOR LSRR"/>
    <property type="match status" value="1"/>
</dbReference>
<sequence>MASKSQDQEQDLRFRSLSPEQKEQLMVQAAKLSYDLDMSMSDIGKEIGLTRWQVGRLLKDARELGIVRIDIVPTVQRLPELEVRLQQKFGLREAIVVSNNGDDLAIAVDRATQVVGSYLAAMSPRPSLVGVSWGRTMAAVARWLPRRWTDGVDVVLLNGATTLHSTPSRTNNIAELFAQAGNGRATLLPVPAIVGRATTRQVLEQDPVIAHALEMADRAPVALYSVGEMSANSVLVQSGYLGESDVAELTRRGAVGDILGRFVDANGHVTDAELDARTIGLHPERLKEKAFSICVGVGAAKHAVMHAVLKSRFANVCVTDEQTAHYALEAKT</sequence>
<evidence type="ECO:0000256" key="4">
    <source>
        <dbReference type="ARBA" id="ARBA00023163"/>
    </source>
</evidence>
<evidence type="ECO:0000256" key="3">
    <source>
        <dbReference type="ARBA" id="ARBA00023125"/>
    </source>
</evidence>
<dbReference type="GO" id="GO:0003677">
    <property type="term" value="F:DNA binding"/>
    <property type="evidence" value="ECO:0007669"/>
    <property type="project" value="UniProtKB-KW"/>
</dbReference>
<evidence type="ECO:0000313" key="6">
    <source>
        <dbReference type="EMBL" id="SCM78800.1"/>
    </source>
</evidence>
<organism evidence="6">
    <name type="scientific">uncultured Pleomorphomonas sp</name>
    <dbReference type="NCBI Taxonomy" id="442121"/>
    <lineage>
        <taxon>Bacteria</taxon>
        <taxon>Pseudomonadati</taxon>
        <taxon>Pseudomonadota</taxon>
        <taxon>Alphaproteobacteria</taxon>
        <taxon>Hyphomicrobiales</taxon>
        <taxon>Pleomorphomonadaceae</taxon>
        <taxon>Pleomorphomonas</taxon>
        <taxon>environmental samples</taxon>
    </lineage>
</organism>
<feature type="domain" description="Sugar-binding" evidence="5">
    <location>
        <begin position="77"/>
        <end position="328"/>
    </location>
</feature>
<dbReference type="PANTHER" id="PTHR34294">
    <property type="entry name" value="TRANSCRIPTIONAL REGULATOR-RELATED"/>
    <property type="match status" value="1"/>
</dbReference>
<protein>
    <submittedName>
        <fullName evidence="6">Transcriptional regulator with sigma factor-related N-terminal domain containing protein</fullName>
    </submittedName>
</protein>
<dbReference type="InterPro" id="IPR007324">
    <property type="entry name" value="Sugar-bd_dom_put"/>
</dbReference>
<dbReference type="GO" id="GO:0030246">
    <property type="term" value="F:carbohydrate binding"/>
    <property type="evidence" value="ECO:0007669"/>
    <property type="project" value="InterPro"/>
</dbReference>
<keyword evidence="2" id="KW-0805">Transcription regulation</keyword>
<evidence type="ECO:0000256" key="1">
    <source>
        <dbReference type="ARBA" id="ARBA00010466"/>
    </source>
</evidence>